<feature type="chain" id="PRO_5025659571" evidence="1">
    <location>
        <begin position="20"/>
        <end position="107"/>
    </location>
</feature>
<evidence type="ECO:0000313" key="2">
    <source>
        <dbReference type="EMBL" id="KAF0023562.1"/>
    </source>
</evidence>
<proteinExistence type="predicted"/>
<accession>A0A6A4RWQ8</accession>
<reference evidence="2 3" key="1">
    <citation type="submission" date="2019-06" db="EMBL/GenBank/DDBJ databases">
        <title>Draft genomes of female and male turbot (Scophthalmus maximus).</title>
        <authorList>
            <person name="Xu H."/>
            <person name="Xu X.-W."/>
            <person name="Shao C."/>
            <person name="Chen S."/>
        </authorList>
    </citation>
    <scope>NUCLEOTIDE SEQUENCE [LARGE SCALE GENOMIC DNA]</scope>
    <source>
        <strain evidence="2">Ysfricsl-2016a</strain>
        <tissue evidence="2">Blood</tissue>
    </source>
</reference>
<dbReference type="Proteomes" id="UP000438429">
    <property type="component" value="Unassembled WGS sequence"/>
</dbReference>
<gene>
    <name evidence="2" type="ORF">F2P81_024192</name>
</gene>
<evidence type="ECO:0000256" key="1">
    <source>
        <dbReference type="SAM" id="SignalP"/>
    </source>
</evidence>
<protein>
    <submittedName>
        <fullName evidence="2">Uncharacterized protein</fullName>
    </submittedName>
</protein>
<name>A0A6A4RWQ8_SCOMX</name>
<feature type="signal peptide" evidence="1">
    <location>
        <begin position="1"/>
        <end position="19"/>
    </location>
</feature>
<organism evidence="2 3">
    <name type="scientific">Scophthalmus maximus</name>
    <name type="common">Turbot</name>
    <name type="synonym">Psetta maxima</name>
    <dbReference type="NCBI Taxonomy" id="52904"/>
    <lineage>
        <taxon>Eukaryota</taxon>
        <taxon>Metazoa</taxon>
        <taxon>Chordata</taxon>
        <taxon>Craniata</taxon>
        <taxon>Vertebrata</taxon>
        <taxon>Euteleostomi</taxon>
        <taxon>Actinopterygii</taxon>
        <taxon>Neopterygii</taxon>
        <taxon>Teleostei</taxon>
        <taxon>Neoteleostei</taxon>
        <taxon>Acanthomorphata</taxon>
        <taxon>Carangaria</taxon>
        <taxon>Pleuronectiformes</taxon>
        <taxon>Pleuronectoidei</taxon>
        <taxon>Scophthalmidae</taxon>
        <taxon>Scophthalmus</taxon>
    </lineage>
</organism>
<keyword evidence="1" id="KW-0732">Signal</keyword>
<dbReference type="AlphaFoldDB" id="A0A6A4RWQ8"/>
<sequence>MLLLLLLLQGELMQMWTTASDHTYSGSRYVFFPTFICSLINPLLVLQMLAGGTLESLVSRNVVDIRPPLCTGFMWYSQRWPGSVGLPKSRYQSGCPSLESHDTGTHI</sequence>
<dbReference type="EMBL" id="VEVO01000022">
    <property type="protein sequence ID" value="KAF0023562.1"/>
    <property type="molecule type" value="Genomic_DNA"/>
</dbReference>
<evidence type="ECO:0000313" key="3">
    <source>
        <dbReference type="Proteomes" id="UP000438429"/>
    </source>
</evidence>
<comment type="caution">
    <text evidence="2">The sequence shown here is derived from an EMBL/GenBank/DDBJ whole genome shotgun (WGS) entry which is preliminary data.</text>
</comment>